<sequence>MVVVDRLSKYAHFTALLGDFTASKVANVFVTEICPLHGIPKSIVTDRDKIFMSHFWKELFRLSGTKLHFSTSYHPKTDGQIEVTNRGLEQYLRCFTMEAPTTWLKYLPWAEFSYNSSYHSAIGLSPFQVVYGRLPPPIHPYENDSTPIEAVDTLLLQRDAMLRQLKENLHRTKHRMKQQADKKRRDLQFKEGDHVLVKLQPYRQISLKQPTYSKLRKRFYGPYEVQERIGKVAYRLALPEHSRIHPVFHVSLLKPYKQSSRFHPTPLPEGLAVGQPLVQPLAVLRKRTVQKGERLEEELLIQWEGWNPEDSSWINTREFKKVYPQFDLEDKVNLPRGKEIDATPDSMAVDDVDTYHEDNGSGGANVEELQKGSPRAVEALENNEVGGAEVVEPRRTVRSKMKPVWWKDFSFNM</sequence>
<reference evidence="2 3" key="1">
    <citation type="journal article" date="2017" name="Nature">
        <title>The Apostasia genome and the evolution of orchids.</title>
        <authorList>
            <person name="Zhang G.Q."/>
            <person name="Liu K.W."/>
            <person name="Li Z."/>
            <person name="Lohaus R."/>
            <person name="Hsiao Y.Y."/>
            <person name="Niu S.C."/>
            <person name="Wang J.Y."/>
            <person name="Lin Y.C."/>
            <person name="Xu Q."/>
            <person name="Chen L.J."/>
            <person name="Yoshida K."/>
            <person name="Fujiwara S."/>
            <person name="Wang Z.W."/>
            <person name="Zhang Y.Q."/>
            <person name="Mitsuda N."/>
            <person name="Wang M."/>
            <person name="Liu G.H."/>
            <person name="Pecoraro L."/>
            <person name="Huang H.X."/>
            <person name="Xiao X.J."/>
            <person name="Lin M."/>
            <person name="Wu X.Y."/>
            <person name="Wu W.L."/>
            <person name="Chen Y.Y."/>
            <person name="Chang S.B."/>
            <person name="Sakamoto S."/>
            <person name="Ohme-Takagi M."/>
            <person name="Yagi M."/>
            <person name="Zeng S.J."/>
            <person name="Shen C.Y."/>
            <person name="Yeh C.M."/>
            <person name="Luo Y.B."/>
            <person name="Tsai W.C."/>
            <person name="Van de Peer Y."/>
            <person name="Liu Z.J."/>
        </authorList>
    </citation>
    <scope>NUCLEOTIDE SEQUENCE [LARGE SCALE GENOMIC DNA]</scope>
    <source>
        <strain evidence="3">cv. Shenzhen</strain>
        <tissue evidence="2">Stem</tissue>
    </source>
</reference>
<protein>
    <recommendedName>
        <fullName evidence="1">Integrase catalytic domain-containing protein</fullName>
    </recommendedName>
</protein>
<feature type="domain" description="Integrase catalytic" evidence="1">
    <location>
        <begin position="1"/>
        <end position="134"/>
    </location>
</feature>
<dbReference type="InterPro" id="IPR056924">
    <property type="entry name" value="SH3_Tf2-1"/>
</dbReference>
<dbReference type="OrthoDB" id="674670at2759"/>
<dbReference type="PANTHER" id="PTHR37984:SF5">
    <property type="entry name" value="PROTEIN NYNRIN-LIKE"/>
    <property type="match status" value="1"/>
</dbReference>
<proteinExistence type="predicted"/>
<dbReference type="Pfam" id="PF24626">
    <property type="entry name" value="SH3_Tf2-1"/>
    <property type="match status" value="1"/>
</dbReference>
<dbReference type="PANTHER" id="PTHR37984">
    <property type="entry name" value="PROTEIN CBG26694"/>
    <property type="match status" value="1"/>
</dbReference>
<evidence type="ECO:0000259" key="1">
    <source>
        <dbReference type="PROSITE" id="PS50994"/>
    </source>
</evidence>
<accession>A0A2I0A0E0</accession>
<dbReference type="EMBL" id="KZ452042">
    <property type="protein sequence ID" value="PKA48998.1"/>
    <property type="molecule type" value="Genomic_DNA"/>
</dbReference>
<dbReference type="Gene3D" id="3.30.420.10">
    <property type="entry name" value="Ribonuclease H-like superfamily/Ribonuclease H"/>
    <property type="match status" value="1"/>
</dbReference>
<dbReference type="GO" id="GO:0015074">
    <property type="term" value="P:DNA integration"/>
    <property type="evidence" value="ECO:0007669"/>
    <property type="project" value="InterPro"/>
</dbReference>
<keyword evidence="3" id="KW-1185">Reference proteome</keyword>
<dbReference type="InterPro" id="IPR012337">
    <property type="entry name" value="RNaseH-like_sf"/>
</dbReference>
<gene>
    <name evidence="2" type="ORF">AXF42_Ash019536</name>
</gene>
<dbReference type="Proteomes" id="UP000236161">
    <property type="component" value="Unassembled WGS sequence"/>
</dbReference>
<dbReference type="InterPro" id="IPR050951">
    <property type="entry name" value="Retrovirus_Pol_polyprotein"/>
</dbReference>
<dbReference type="PROSITE" id="PS50994">
    <property type="entry name" value="INTEGRASE"/>
    <property type="match status" value="1"/>
</dbReference>
<name>A0A2I0A0E0_9ASPA</name>
<dbReference type="SUPFAM" id="SSF54160">
    <property type="entry name" value="Chromo domain-like"/>
    <property type="match status" value="1"/>
</dbReference>
<evidence type="ECO:0000313" key="3">
    <source>
        <dbReference type="Proteomes" id="UP000236161"/>
    </source>
</evidence>
<dbReference type="InterPro" id="IPR001584">
    <property type="entry name" value="Integrase_cat-core"/>
</dbReference>
<dbReference type="InterPro" id="IPR036397">
    <property type="entry name" value="RNaseH_sf"/>
</dbReference>
<organism evidence="2 3">
    <name type="scientific">Apostasia shenzhenica</name>
    <dbReference type="NCBI Taxonomy" id="1088818"/>
    <lineage>
        <taxon>Eukaryota</taxon>
        <taxon>Viridiplantae</taxon>
        <taxon>Streptophyta</taxon>
        <taxon>Embryophyta</taxon>
        <taxon>Tracheophyta</taxon>
        <taxon>Spermatophyta</taxon>
        <taxon>Magnoliopsida</taxon>
        <taxon>Liliopsida</taxon>
        <taxon>Asparagales</taxon>
        <taxon>Orchidaceae</taxon>
        <taxon>Apostasioideae</taxon>
        <taxon>Apostasia</taxon>
    </lineage>
</organism>
<dbReference type="GO" id="GO:0003676">
    <property type="term" value="F:nucleic acid binding"/>
    <property type="evidence" value="ECO:0007669"/>
    <property type="project" value="InterPro"/>
</dbReference>
<dbReference type="SUPFAM" id="SSF53098">
    <property type="entry name" value="Ribonuclease H-like"/>
    <property type="match status" value="1"/>
</dbReference>
<dbReference type="InterPro" id="IPR016197">
    <property type="entry name" value="Chromo-like_dom_sf"/>
</dbReference>
<dbReference type="AlphaFoldDB" id="A0A2I0A0E0"/>
<evidence type="ECO:0000313" key="2">
    <source>
        <dbReference type="EMBL" id="PKA48998.1"/>
    </source>
</evidence>